<evidence type="ECO:0000256" key="1">
    <source>
        <dbReference type="ARBA" id="ARBA00004141"/>
    </source>
</evidence>
<dbReference type="InterPro" id="IPR001902">
    <property type="entry name" value="SLC26A/SulP_fam"/>
</dbReference>
<keyword evidence="3 5" id="KW-1133">Transmembrane helix</keyword>
<feature type="transmembrane region" description="Helical" evidence="5">
    <location>
        <begin position="79"/>
        <end position="100"/>
    </location>
</feature>
<feature type="transmembrane region" description="Helical" evidence="5">
    <location>
        <begin position="52"/>
        <end position="72"/>
    </location>
</feature>
<evidence type="ECO:0000256" key="2">
    <source>
        <dbReference type="ARBA" id="ARBA00022692"/>
    </source>
</evidence>
<comment type="subcellular location">
    <subcellularLocation>
        <location evidence="1">Membrane</location>
        <topology evidence="1">Multi-pass membrane protein</topology>
    </subcellularLocation>
</comment>
<feature type="transmembrane region" description="Helical" evidence="5">
    <location>
        <begin position="135"/>
        <end position="154"/>
    </location>
</feature>
<name>A0ABM8ELL3_9BACT</name>
<evidence type="ECO:0000256" key="4">
    <source>
        <dbReference type="ARBA" id="ARBA00023136"/>
    </source>
</evidence>
<gene>
    <name evidence="7" type="ORF">GURASL_18430</name>
</gene>
<evidence type="ECO:0000259" key="6">
    <source>
        <dbReference type="PROSITE" id="PS50801"/>
    </source>
</evidence>
<proteinExistence type="predicted"/>
<dbReference type="PANTHER" id="PTHR11814">
    <property type="entry name" value="SULFATE TRANSPORTER"/>
    <property type="match status" value="1"/>
</dbReference>
<protein>
    <submittedName>
        <fullName evidence="7">SulP family inorganic anion transporter</fullName>
    </submittedName>
</protein>
<sequence>MTNAAAHNGRRRFAVFQGLLPVDRSRVPADIIAGITLAALAIPEVMGYTKISGTPVITGLYTILIPMILYALFGSSRHLVVGADSATAAILASSIAGMAAPRSGEWVALAGLLALMAAGFLLLARLARLGFLADFLSRTVLVGFLSGVGIQVAVGELAGMLDLPVAGDGTIAKLLFTVREIRQANPASLVVATAVLAVIVGSRRLSKKIPGPLIAVSGAIVASWAFNLQASGVQLLGPVPSGLPTLGLPAVTIDLALIERLTPTAFAMFVVILSQSAATSRAYAAHYNERFDENVDLVGLCLANIGAGLSGTFVVNGSPTKTQMVESAGGHSQLSQLTTSFIVLMVLLFFTAPLAFLPKAVLSAVVFLIGLELVDLKGLKRIYAERPWEFWVALITMATVVLVGVEQSILLAIVLSLAVHTRHGYLVNNMLLVHDRTLGWRQRPLGTGGQAVPGLMIYRFMHNMYYANSQVLSDQIGELVRSAEPPLAWFCIDAVAVNDVDFTAAETLRIIYYNLAKQGVRLVWCEVVDEVRAGLDRSQLSDLFGRDAFFPTFDAVVAAYRQRDPAATAPSS</sequence>
<feature type="transmembrane region" description="Helical" evidence="5">
    <location>
        <begin position="337"/>
        <end position="355"/>
    </location>
</feature>
<feature type="transmembrane region" description="Helical" evidence="5">
    <location>
        <begin position="184"/>
        <end position="202"/>
    </location>
</feature>
<keyword evidence="2 5" id="KW-0812">Transmembrane</keyword>
<organism evidence="7 8">
    <name type="scientific">Geotalea uraniireducens</name>
    <dbReference type="NCBI Taxonomy" id="351604"/>
    <lineage>
        <taxon>Bacteria</taxon>
        <taxon>Pseudomonadati</taxon>
        <taxon>Thermodesulfobacteriota</taxon>
        <taxon>Desulfuromonadia</taxon>
        <taxon>Geobacterales</taxon>
        <taxon>Geobacteraceae</taxon>
        <taxon>Geotalea</taxon>
    </lineage>
</organism>
<evidence type="ECO:0000256" key="5">
    <source>
        <dbReference type="SAM" id="Phobius"/>
    </source>
</evidence>
<feature type="transmembrane region" description="Helical" evidence="5">
    <location>
        <begin position="391"/>
        <end position="419"/>
    </location>
</feature>
<dbReference type="PROSITE" id="PS50801">
    <property type="entry name" value="STAS"/>
    <property type="match status" value="1"/>
</dbReference>
<feature type="transmembrane region" description="Helical" evidence="5">
    <location>
        <begin position="297"/>
        <end position="316"/>
    </location>
</feature>
<keyword evidence="8" id="KW-1185">Reference proteome</keyword>
<evidence type="ECO:0000256" key="3">
    <source>
        <dbReference type="ARBA" id="ARBA00022989"/>
    </source>
</evidence>
<accession>A0ABM8ELL3</accession>
<dbReference type="Pfam" id="PF00916">
    <property type="entry name" value="Sulfate_transp"/>
    <property type="match status" value="1"/>
</dbReference>
<feature type="transmembrane region" description="Helical" evidence="5">
    <location>
        <begin position="209"/>
        <end position="227"/>
    </location>
</feature>
<evidence type="ECO:0000313" key="8">
    <source>
        <dbReference type="Proteomes" id="UP001317705"/>
    </source>
</evidence>
<keyword evidence="4 5" id="KW-0472">Membrane</keyword>
<dbReference type="InterPro" id="IPR002645">
    <property type="entry name" value="STAS_dom"/>
</dbReference>
<dbReference type="Proteomes" id="UP001317705">
    <property type="component" value="Chromosome"/>
</dbReference>
<dbReference type="InterPro" id="IPR036513">
    <property type="entry name" value="STAS_dom_sf"/>
</dbReference>
<feature type="domain" description="STAS" evidence="6">
    <location>
        <begin position="453"/>
        <end position="560"/>
    </location>
</feature>
<dbReference type="SUPFAM" id="SSF52091">
    <property type="entry name" value="SpoIIaa-like"/>
    <property type="match status" value="1"/>
</dbReference>
<dbReference type="RefSeq" id="WP_282003646.1">
    <property type="nucleotide sequence ID" value="NZ_AP027151.1"/>
</dbReference>
<reference evidence="7 8" key="1">
    <citation type="submission" date="2022-12" db="EMBL/GenBank/DDBJ databases">
        <title>Polyphasic characterization of Geotalea uranireducens NIT-SL11 newly isolated from a complex of sewage sludge and microbially reduced graphene oxide.</title>
        <authorList>
            <person name="Xie L."/>
            <person name="Yoshida N."/>
            <person name="Meng L."/>
        </authorList>
    </citation>
    <scope>NUCLEOTIDE SEQUENCE [LARGE SCALE GENOMIC DNA]</scope>
    <source>
        <strain evidence="7 8">NIT-SL11</strain>
    </source>
</reference>
<dbReference type="Pfam" id="PF01740">
    <property type="entry name" value="STAS"/>
    <property type="match status" value="1"/>
</dbReference>
<dbReference type="CDD" id="cd07042">
    <property type="entry name" value="STAS_SulP_like_sulfate_transporter"/>
    <property type="match status" value="1"/>
</dbReference>
<dbReference type="Gene3D" id="3.30.750.24">
    <property type="entry name" value="STAS domain"/>
    <property type="match status" value="1"/>
</dbReference>
<evidence type="ECO:0000313" key="7">
    <source>
        <dbReference type="EMBL" id="BDV42920.1"/>
    </source>
</evidence>
<feature type="transmembrane region" description="Helical" evidence="5">
    <location>
        <begin position="106"/>
        <end position="123"/>
    </location>
</feature>
<dbReference type="EMBL" id="AP027151">
    <property type="protein sequence ID" value="BDV42920.1"/>
    <property type="molecule type" value="Genomic_DNA"/>
</dbReference>
<dbReference type="InterPro" id="IPR011547">
    <property type="entry name" value="SLC26A/SulP_dom"/>
</dbReference>